<dbReference type="GO" id="GO:0002181">
    <property type="term" value="P:cytoplasmic translation"/>
    <property type="evidence" value="ECO:0007669"/>
    <property type="project" value="TreeGrafter"/>
</dbReference>
<dbReference type="EMBL" id="VFQX01000048">
    <property type="protein sequence ID" value="KAF0975165.1"/>
    <property type="molecule type" value="Genomic_DNA"/>
</dbReference>
<dbReference type="GO" id="GO:0006414">
    <property type="term" value="P:translational elongation"/>
    <property type="evidence" value="ECO:0007669"/>
    <property type="project" value="InterPro"/>
</dbReference>
<evidence type="ECO:0008006" key="7">
    <source>
        <dbReference type="Google" id="ProtNLM"/>
    </source>
</evidence>
<dbReference type="Gene3D" id="1.10.10.1410">
    <property type="match status" value="1"/>
</dbReference>
<evidence type="ECO:0000256" key="4">
    <source>
        <dbReference type="SAM" id="MobiDB-lite"/>
    </source>
</evidence>
<evidence type="ECO:0000313" key="6">
    <source>
        <dbReference type="Proteomes" id="UP000444721"/>
    </source>
</evidence>
<dbReference type="Proteomes" id="UP000444721">
    <property type="component" value="Unassembled WGS sequence"/>
</dbReference>
<proteinExistence type="inferred from homology"/>
<feature type="compositionally biased region" description="Low complexity" evidence="4">
    <location>
        <begin position="74"/>
        <end position="92"/>
    </location>
</feature>
<evidence type="ECO:0000256" key="1">
    <source>
        <dbReference type="ARBA" id="ARBA00005436"/>
    </source>
</evidence>
<accession>A0A6A5BNK1</accession>
<dbReference type="HAMAP" id="MF_01478">
    <property type="entry name" value="Ribosomal_L12_arch"/>
    <property type="match status" value="1"/>
</dbReference>
<protein>
    <recommendedName>
        <fullName evidence="7">60S acidic ribosomal protein P1</fullName>
    </recommendedName>
</protein>
<dbReference type="AlphaFoldDB" id="A0A6A5BNK1"/>
<dbReference type="GO" id="GO:0003735">
    <property type="term" value="F:structural constituent of ribosome"/>
    <property type="evidence" value="ECO:0007669"/>
    <property type="project" value="InterPro"/>
</dbReference>
<dbReference type="GO" id="GO:0022625">
    <property type="term" value="C:cytosolic large ribosomal subunit"/>
    <property type="evidence" value="ECO:0007669"/>
    <property type="project" value="TreeGrafter"/>
</dbReference>
<evidence type="ECO:0000256" key="2">
    <source>
        <dbReference type="ARBA" id="ARBA00022980"/>
    </source>
</evidence>
<feature type="region of interest" description="Disordered" evidence="4">
    <location>
        <begin position="74"/>
        <end position="117"/>
    </location>
</feature>
<dbReference type="RefSeq" id="XP_044559878.1">
    <property type="nucleotide sequence ID" value="XM_044709495.1"/>
</dbReference>
<comment type="similarity">
    <text evidence="1">Belongs to the eukaryotic ribosomal protein P1/P2 family.</text>
</comment>
<dbReference type="VEuPathDB" id="AmoebaDB:NfTy_044150"/>
<keyword evidence="3" id="KW-0687">Ribonucleoprotein</keyword>
<gene>
    <name evidence="5" type="ORF">FDP41_005918</name>
</gene>
<dbReference type="GO" id="GO:0043021">
    <property type="term" value="F:ribonucleoprotein complex binding"/>
    <property type="evidence" value="ECO:0007669"/>
    <property type="project" value="TreeGrafter"/>
</dbReference>
<dbReference type="PANTHER" id="PTHR45696">
    <property type="entry name" value="60S ACIDIC RIBOSOMAL PROTEIN P1"/>
    <property type="match status" value="1"/>
</dbReference>
<feature type="compositionally biased region" description="Basic and acidic residues" evidence="4">
    <location>
        <begin position="93"/>
        <end position="104"/>
    </location>
</feature>
<reference evidence="5 6" key="1">
    <citation type="journal article" date="2019" name="Sci. Rep.">
        <title>Nanopore sequencing improves the draft genome of the human pathogenic amoeba Naegleria fowleri.</title>
        <authorList>
            <person name="Liechti N."/>
            <person name="Schurch N."/>
            <person name="Bruggmann R."/>
            <person name="Wittwer M."/>
        </authorList>
    </citation>
    <scope>NUCLEOTIDE SEQUENCE [LARGE SCALE GENOMIC DNA]</scope>
    <source>
        <strain evidence="5 6">ATCC 30894</strain>
    </source>
</reference>
<dbReference type="Pfam" id="PF00428">
    <property type="entry name" value="Ribosomal_60s"/>
    <property type="match status" value="1"/>
</dbReference>
<dbReference type="OMA" id="YSAHDHE"/>
<dbReference type="InterPro" id="IPR027534">
    <property type="entry name" value="Ribosomal_P1/P2"/>
</dbReference>
<keyword evidence="2" id="KW-0689">Ribosomal protein</keyword>
<dbReference type="GO" id="GO:0030295">
    <property type="term" value="F:protein kinase activator activity"/>
    <property type="evidence" value="ECO:0007669"/>
    <property type="project" value="TreeGrafter"/>
</dbReference>
<dbReference type="FunFam" id="1.10.10.1410:FF:000001">
    <property type="entry name" value="60S acidic ribosomal protein P1"/>
    <property type="match status" value="1"/>
</dbReference>
<evidence type="ECO:0000313" key="5">
    <source>
        <dbReference type="EMBL" id="KAF0975165.1"/>
    </source>
</evidence>
<dbReference type="OrthoDB" id="2194681at2759"/>
<sequence>MALPSSYTKDKIGELACTYAAFILHDEGIPITADKIKDLVNAANVEMEPFWPSVFAKFFQKKSVSDILANIGGSAASAGPAASATESSAPAAAEEKKEEKKKESESEDDGDAFGGLF</sequence>
<name>A0A6A5BNK1_NAEFO</name>
<keyword evidence="6" id="KW-1185">Reference proteome</keyword>
<dbReference type="InterPro" id="IPR038716">
    <property type="entry name" value="P1/P2_N_sf"/>
</dbReference>
<dbReference type="GeneID" id="68113136"/>
<organism evidence="5 6">
    <name type="scientific">Naegleria fowleri</name>
    <name type="common">Brain eating amoeba</name>
    <dbReference type="NCBI Taxonomy" id="5763"/>
    <lineage>
        <taxon>Eukaryota</taxon>
        <taxon>Discoba</taxon>
        <taxon>Heterolobosea</taxon>
        <taxon>Tetramitia</taxon>
        <taxon>Eutetramitia</taxon>
        <taxon>Vahlkampfiidae</taxon>
        <taxon>Naegleria</taxon>
    </lineage>
</organism>
<dbReference type="VEuPathDB" id="AmoebaDB:FDP41_005918"/>
<comment type="caution">
    <text evidence="5">The sequence shown here is derived from an EMBL/GenBank/DDBJ whole genome shotgun (WGS) entry which is preliminary data.</text>
</comment>
<dbReference type="CDD" id="cd05831">
    <property type="entry name" value="Ribosomal_P1"/>
    <property type="match status" value="1"/>
</dbReference>
<dbReference type="VEuPathDB" id="AmoebaDB:NF0084510"/>
<evidence type="ECO:0000256" key="3">
    <source>
        <dbReference type="ARBA" id="ARBA00023274"/>
    </source>
</evidence>
<dbReference type="PANTHER" id="PTHR45696:SF10">
    <property type="entry name" value="LARGE RIBOSOMAL SUBUNIT PROTEIN P1"/>
    <property type="match status" value="1"/>
</dbReference>